<comment type="caution">
    <text evidence="2">The sequence shown here is derived from an EMBL/GenBank/DDBJ whole genome shotgun (WGS) entry which is preliminary data.</text>
</comment>
<protein>
    <submittedName>
        <fullName evidence="2">Uncharacterized protein</fullName>
    </submittedName>
</protein>
<evidence type="ECO:0000256" key="1">
    <source>
        <dbReference type="SAM" id="MobiDB-lite"/>
    </source>
</evidence>
<name>A0A0F8ZPR8_9ZZZZ</name>
<dbReference type="EMBL" id="LAZR01046729">
    <property type="protein sequence ID" value="KKK95847.1"/>
    <property type="molecule type" value="Genomic_DNA"/>
</dbReference>
<dbReference type="AlphaFoldDB" id="A0A0F8ZPR8"/>
<organism evidence="2">
    <name type="scientific">marine sediment metagenome</name>
    <dbReference type="NCBI Taxonomy" id="412755"/>
    <lineage>
        <taxon>unclassified sequences</taxon>
        <taxon>metagenomes</taxon>
        <taxon>ecological metagenomes</taxon>
    </lineage>
</organism>
<gene>
    <name evidence="2" type="ORF">LCGC14_2668680</name>
</gene>
<accession>A0A0F8ZPR8</accession>
<sequence>MGIIVDEFSLEEIAAERARRQPRGEGGRFVKREAEPVPETNPQQDAADAAFM</sequence>
<reference evidence="2" key="1">
    <citation type="journal article" date="2015" name="Nature">
        <title>Complex archaea that bridge the gap between prokaryotes and eukaryotes.</title>
        <authorList>
            <person name="Spang A."/>
            <person name="Saw J.H."/>
            <person name="Jorgensen S.L."/>
            <person name="Zaremba-Niedzwiedzka K."/>
            <person name="Martijn J."/>
            <person name="Lind A.E."/>
            <person name="van Eijk R."/>
            <person name="Schleper C."/>
            <person name="Guy L."/>
            <person name="Ettema T.J."/>
        </authorList>
    </citation>
    <scope>NUCLEOTIDE SEQUENCE</scope>
</reference>
<evidence type="ECO:0000313" key="2">
    <source>
        <dbReference type="EMBL" id="KKK95847.1"/>
    </source>
</evidence>
<feature type="compositionally biased region" description="Basic and acidic residues" evidence="1">
    <location>
        <begin position="17"/>
        <end position="35"/>
    </location>
</feature>
<feature type="region of interest" description="Disordered" evidence="1">
    <location>
        <begin position="17"/>
        <end position="52"/>
    </location>
</feature>
<proteinExistence type="predicted"/>